<dbReference type="PANTHER" id="PTHR34580:SF3">
    <property type="entry name" value="PROTEIN PAFB"/>
    <property type="match status" value="1"/>
</dbReference>
<evidence type="ECO:0000259" key="1">
    <source>
        <dbReference type="Pfam" id="PF08279"/>
    </source>
</evidence>
<dbReference type="STRING" id="1123029.SAMN02745172_03705"/>
<accession>A0A1M7ZQE8</accession>
<organism evidence="3 4">
    <name type="scientific">Pseudoxanthobacter soli DSM 19599</name>
    <dbReference type="NCBI Taxonomy" id="1123029"/>
    <lineage>
        <taxon>Bacteria</taxon>
        <taxon>Pseudomonadati</taxon>
        <taxon>Pseudomonadota</taxon>
        <taxon>Alphaproteobacteria</taxon>
        <taxon>Hyphomicrobiales</taxon>
        <taxon>Segnochrobactraceae</taxon>
        <taxon>Pseudoxanthobacter</taxon>
    </lineage>
</organism>
<evidence type="ECO:0000313" key="4">
    <source>
        <dbReference type="Proteomes" id="UP000186406"/>
    </source>
</evidence>
<evidence type="ECO:0000313" key="3">
    <source>
        <dbReference type="EMBL" id="SHO67042.1"/>
    </source>
</evidence>
<protein>
    <submittedName>
        <fullName evidence="3">WYL domain-containing protein</fullName>
    </submittedName>
</protein>
<feature type="domain" description="WYL" evidence="2">
    <location>
        <begin position="139"/>
        <end position="203"/>
    </location>
</feature>
<dbReference type="EMBL" id="FRXO01000010">
    <property type="protein sequence ID" value="SHO67042.1"/>
    <property type="molecule type" value="Genomic_DNA"/>
</dbReference>
<dbReference type="AlphaFoldDB" id="A0A1M7ZQE8"/>
<name>A0A1M7ZQE8_9HYPH</name>
<dbReference type="Proteomes" id="UP000186406">
    <property type="component" value="Unassembled WGS sequence"/>
</dbReference>
<proteinExistence type="predicted"/>
<dbReference type="InterPro" id="IPR026881">
    <property type="entry name" value="WYL_dom"/>
</dbReference>
<dbReference type="PANTHER" id="PTHR34580">
    <property type="match status" value="1"/>
</dbReference>
<dbReference type="InterPro" id="IPR051534">
    <property type="entry name" value="CBASS_pafABC_assoc_protein"/>
</dbReference>
<feature type="domain" description="Helix-turn-helix type 11" evidence="1">
    <location>
        <begin position="6"/>
        <end position="59"/>
    </location>
</feature>
<dbReference type="InterPro" id="IPR036390">
    <property type="entry name" value="WH_DNA-bd_sf"/>
</dbReference>
<dbReference type="Pfam" id="PF08279">
    <property type="entry name" value="HTH_11"/>
    <property type="match status" value="1"/>
</dbReference>
<dbReference type="PROSITE" id="PS52050">
    <property type="entry name" value="WYL"/>
    <property type="match status" value="1"/>
</dbReference>
<dbReference type="OrthoDB" id="9807255at2"/>
<reference evidence="3 4" key="1">
    <citation type="submission" date="2016-12" db="EMBL/GenBank/DDBJ databases">
        <authorList>
            <person name="Song W.-J."/>
            <person name="Kurnit D.M."/>
        </authorList>
    </citation>
    <scope>NUCLEOTIDE SEQUENCE [LARGE SCALE GENOMIC DNA]</scope>
    <source>
        <strain evidence="3 4">DSM 19599</strain>
    </source>
</reference>
<dbReference type="RefSeq" id="WP_073631476.1">
    <property type="nucleotide sequence ID" value="NZ_FRXO01000010.1"/>
</dbReference>
<keyword evidence="4" id="KW-1185">Reference proteome</keyword>
<dbReference type="InterPro" id="IPR013196">
    <property type="entry name" value="HTH_11"/>
</dbReference>
<dbReference type="Pfam" id="PF13280">
    <property type="entry name" value="WYL"/>
    <property type="match status" value="1"/>
</dbReference>
<sequence length="240" mass="26479">MSRSERLLDLLQVLRHHRRPVSGRRLAEETGVSLRTLYRDIASLQAQGAEIAGEPGVGYVLKPGFMLPPLMFAEDEIEALVLGSRWVASRADERLGSAAESALAKIAAVLPADLRQALDANTLLVGPAPGPEAGVVDVAVIRKAIRAERKLDIVYLDGSGETTRRIIWPFALGFFDTVRVAVGWCELRNDIRHFRTDRIASLSVLERRYPERRAVLLKRWRADQASRGRKGGPANGTPQT</sequence>
<dbReference type="InterPro" id="IPR036388">
    <property type="entry name" value="WH-like_DNA-bd_sf"/>
</dbReference>
<evidence type="ECO:0000259" key="2">
    <source>
        <dbReference type="Pfam" id="PF13280"/>
    </source>
</evidence>
<gene>
    <name evidence="3" type="ORF">SAMN02745172_03705</name>
</gene>
<dbReference type="Gene3D" id="1.10.10.10">
    <property type="entry name" value="Winged helix-like DNA-binding domain superfamily/Winged helix DNA-binding domain"/>
    <property type="match status" value="1"/>
</dbReference>
<dbReference type="SUPFAM" id="SSF46785">
    <property type="entry name" value="Winged helix' DNA-binding domain"/>
    <property type="match status" value="1"/>
</dbReference>